<name>V4MFL8_EUTSA</name>
<evidence type="ECO:0000313" key="8">
    <source>
        <dbReference type="Proteomes" id="UP000030689"/>
    </source>
</evidence>
<dbReference type="Proteomes" id="UP000030689">
    <property type="component" value="Unassembled WGS sequence"/>
</dbReference>
<evidence type="ECO:0000256" key="1">
    <source>
        <dbReference type="ARBA" id="ARBA00004123"/>
    </source>
</evidence>
<dbReference type="OMA" id="MRMGRIP"/>
<feature type="region of interest" description="Disordered" evidence="6">
    <location>
        <begin position="432"/>
        <end position="457"/>
    </location>
</feature>
<organism evidence="7 8">
    <name type="scientific">Eutrema salsugineum</name>
    <name type="common">Saltwater cress</name>
    <name type="synonym">Sisymbrium salsugineum</name>
    <dbReference type="NCBI Taxonomy" id="72664"/>
    <lineage>
        <taxon>Eukaryota</taxon>
        <taxon>Viridiplantae</taxon>
        <taxon>Streptophyta</taxon>
        <taxon>Embryophyta</taxon>
        <taxon>Tracheophyta</taxon>
        <taxon>Spermatophyta</taxon>
        <taxon>Magnoliopsida</taxon>
        <taxon>eudicotyledons</taxon>
        <taxon>Gunneridae</taxon>
        <taxon>Pentapetalae</taxon>
        <taxon>rosids</taxon>
        <taxon>malvids</taxon>
        <taxon>Brassicales</taxon>
        <taxon>Brassicaceae</taxon>
        <taxon>Eutremeae</taxon>
        <taxon>Eutrema</taxon>
    </lineage>
</organism>
<keyword evidence="5" id="KW-0539">Nucleus</keyword>
<dbReference type="InterPro" id="IPR011990">
    <property type="entry name" value="TPR-like_helical_dom_sf"/>
</dbReference>
<dbReference type="EMBL" id="KI517384">
    <property type="protein sequence ID" value="ESQ55294.1"/>
    <property type="molecule type" value="Genomic_DNA"/>
</dbReference>
<comment type="subcellular location">
    <subcellularLocation>
        <location evidence="1">Nucleus</location>
    </subcellularLocation>
</comment>
<dbReference type="SUPFAM" id="SSF48452">
    <property type="entry name" value="TPR-like"/>
    <property type="match status" value="1"/>
</dbReference>
<keyword evidence="4" id="KW-0175">Coiled coil</keyword>
<feature type="compositionally biased region" description="Pro residues" evidence="6">
    <location>
        <begin position="10"/>
        <end position="20"/>
    </location>
</feature>
<feature type="compositionally biased region" description="Basic and acidic residues" evidence="6">
    <location>
        <begin position="24"/>
        <end position="47"/>
    </location>
</feature>
<gene>
    <name evidence="7" type="ORF">EUTSA_v10025164mg</name>
</gene>
<accession>V4MFL8</accession>
<evidence type="ECO:0008006" key="9">
    <source>
        <dbReference type="Google" id="ProtNLM"/>
    </source>
</evidence>
<dbReference type="eggNOG" id="ENOG502QQBN">
    <property type="taxonomic scope" value="Eukaryota"/>
</dbReference>
<dbReference type="STRING" id="72664.V4MFL8"/>
<feature type="region of interest" description="Disordered" evidence="6">
    <location>
        <begin position="1"/>
        <end position="47"/>
    </location>
</feature>
<keyword evidence="8" id="KW-1185">Reference proteome</keyword>
<keyword evidence="2" id="KW-0677">Repeat</keyword>
<dbReference type="PANTHER" id="PTHR36326:SF10">
    <property type="entry name" value="PROTEIN POLLENLESS 3"/>
    <property type="match status" value="1"/>
</dbReference>
<evidence type="ECO:0000256" key="3">
    <source>
        <dbReference type="ARBA" id="ARBA00022803"/>
    </source>
</evidence>
<evidence type="ECO:0000256" key="5">
    <source>
        <dbReference type="ARBA" id="ARBA00023242"/>
    </source>
</evidence>
<dbReference type="KEGG" id="eus:EUTSA_v10025164mg"/>
<protein>
    <recommendedName>
        <fullName evidence="9">Protein POLLENLESS 3</fullName>
    </recommendedName>
</protein>
<dbReference type="PANTHER" id="PTHR36326">
    <property type="entry name" value="PROTEIN POLLENLESS 3-LIKE 2"/>
    <property type="match status" value="1"/>
</dbReference>
<keyword evidence="3" id="KW-0802">TPR repeat</keyword>
<dbReference type="InterPro" id="IPR044961">
    <property type="entry name" value="MS5/SDI1"/>
</dbReference>
<evidence type="ECO:0000256" key="2">
    <source>
        <dbReference type="ARBA" id="ARBA00022737"/>
    </source>
</evidence>
<dbReference type="Gramene" id="ESQ55294">
    <property type="protein sequence ID" value="ESQ55294"/>
    <property type="gene ID" value="EUTSA_v10025164mg"/>
</dbReference>
<evidence type="ECO:0000256" key="4">
    <source>
        <dbReference type="ARBA" id="ARBA00023054"/>
    </source>
</evidence>
<dbReference type="AlphaFoldDB" id="V4MFL8"/>
<dbReference type="GO" id="GO:0005634">
    <property type="term" value="C:nucleus"/>
    <property type="evidence" value="ECO:0007669"/>
    <property type="project" value="UniProtKB-SubCell"/>
</dbReference>
<sequence length="457" mass="51816">MCPCEDRRPPPGAFWTPPPTSNTRTRDHAAAMPMSERRRPSSSEKRDPFHIVHKVPSGDSPYVRAKHAQLVSKDPNRAISLFWAAINAGDRVDSALKDMAVVMKQLNRSDEGIEAIKSFRYLCPFEAQDSIDNLLLELYKKSGRIEEEAELLEHKLKTLEQGIGFGGRFIRAKKVQGKHVTMTIEQEKARVLGNLGWVHLQLHNYGIAEQHYRFGSCYQIRNIDLVTLSYMQLLSMNRRALCLESDKNKMCNLAICLMRMGRIPEAKSLISDVRDSSADIECGDEPFSKSYDRAVEMLAEIESKNPEDDGLSDKFYAGCSFARGMKENKAPGIANRNYSHVSSSPASVGPNSAGLFTQPRGCKWDQRKWNYEEETRGAARKLLFEKPFGSERVRILKRGEEEPMKGKKLDHNMIHDLHEYIKDNADCMKSGSKKSWADIAEEEEEERLQAELETAAT</sequence>
<proteinExistence type="predicted"/>
<dbReference type="Gene3D" id="1.25.40.10">
    <property type="entry name" value="Tetratricopeptide repeat domain"/>
    <property type="match status" value="1"/>
</dbReference>
<reference evidence="7 8" key="1">
    <citation type="journal article" date="2013" name="Front. Plant Sci.">
        <title>The Reference Genome of the Halophytic Plant Eutrema salsugineum.</title>
        <authorList>
            <person name="Yang R."/>
            <person name="Jarvis D.E."/>
            <person name="Chen H."/>
            <person name="Beilstein M.A."/>
            <person name="Grimwood J."/>
            <person name="Jenkins J."/>
            <person name="Shu S."/>
            <person name="Prochnik S."/>
            <person name="Xin M."/>
            <person name="Ma C."/>
            <person name="Schmutz J."/>
            <person name="Wing R.A."/>
            <person name="Mitchell-Olds T."/>
            <person name="Schumaker K.S."/>
            <person name="Wang X."/>
        </authorList>
    </citation>
    <scope>NUCLEOTIDE SEQUENCE [LARGE SCALE GENOMIC DNA]</scope>
</reference>
<evidence type="ECO:0000313" key="7">
    <source>
        <dbReference type="EMBL" id="ESQ55294.1"/>
    </source>
</evidence>
<evidence type="ECO:0000256" key="6">
    <source>
        <dbReference type="SAM" id="MobiDB-lite"/>
    </source>
</evidence>